<evidence type="ECO:0000313" key="2">
    <source>
        <dbReference type="EMBL" id="ARF58297.1"/>
    </source>
</evidence>
<name>A0A1V0TZH9_9ACTN</name>
<dbReference type="InterPro" id="IPR023393">
    <property type="entry name" value="START-like_dom_sf"/>
</dbReference>
<dbReference type="Pfam" id="PF11066">
    <property type="entry name" value="DUF2867"/>
    <property type="match status" value="1"/>
</dbReference>
<organism evidence="2 3">
    <name type="scientific">Streptomyces gilvosporeus</name>
    <dbReference type="NCBI Taxonomy" id="553510"/>
    <lineage>
        <taxon>Bacteria</taxon>
        <taxon>Bacillati</taxon>
        <taxon>Actinomycetota</taxon>
        <taxon>Actinomycetes</taxon>
        <taxon>Kitasatosporales</taxon>
        <taxon>Streptomycetaceae</taxon>
        <taxon>Streptomyces</taxon>
    </lineage>
</organism>
<dbReference type="STRING" id="553510.B1H19_32620"/>
<sequence length="327" mass="36610">MRSSTPERTGVDDPRHTARKVRGRTIRDVHTRTVAAPADTVGALIDRLGGDPDPVFPVPAWPAMRFDRPLGVGADGGHGFVRYRVAVHEPGRRIRFDFTPGPSGFHEVTVHPLGPDGCRVEHVLDRQLHGRRRLLWYAAVGAVHRTVVEELLDNIERAATGHVRHPVRPSPRVRLFRRLVWERPKAVSLPAEARLARGAFSRTDFQDAWQMELPPGMPTDPAAWEGVLRGIPVTGRADRELLLGKDAGHLDFRASLLLADDRVTLSTVVRTHHLGGRLYLALVRHLHPVMARLMLRRTHRRLALAAPTAGERERARTQERKGERTDG</sequence>
<dbReference type="OrthoDB" id="7067492at2"/>
<evidence type="ECO:0008006" key="4">
    <source>
        <dbReference type="Google" id="ProtNLM"/>
    </source>
</evidence>
<evidence type="ECO:0000256" key="1">
    <source>
        <dbReference type="SAM" id="MobiDB-lite"/>
    </source>
</evidence>
<gene>
    <name evidence="2" type="ORF">B1H19_32620</name>
</gene>
<dbReference type="Gene3D" id="3.30.530.20">
    <property type="match status" value="1"/>
</dbReference>
<reference evidence="2 3" key="1">
    <citation type="submission" date="2017-04" db="EMBL/GenBank/DDBJ databases">
        <title>Complete Genome Sequence of Streptomyces gilvosporeus F607, a Capable Producer of Natamycin.</title>
        <authorList>
            <person name="Zong G."/>
            <person name="Zhong C."/>
            <person name="Fu J."/>
            <person name="Qin R."/>
            <person name="Cao G."/>
        </authorList>
    </citation>
    <scope>NUCLEOTIDE SEQUENCE [LARGE SCALE GENOMIC DNA]</scope>
    <source>
        <strain evidence="2 3">F607</strain>
    </source>
</reference>
<dbReference type="AlphaFoldDB" id="A0A1V0TZH9"/>
<keyword evidence="3" id="KW-1185">Reference proteome</keyword>
<proteinExistence type="predicted"/>
<dbReference type="InterPro" id="IPR021295">
    <property type="entry name" value="DUF2867"/>
</dbReference>
<evidence type="ECO:0000313" key="3">
    <source>
        <dbReference type="Proteomes" id="UP000192726"/>
    </source>
</evidence>
<protein>
    <recommendedName>
        <fullName evidence="4">DUF2867 domain-containing protein</fullName>
    </recommendedName>
</protein>
<dbReference type="Proteomes" id="UP000192726">
    <property type="component" value="Chromosome"/>
</dbReference>
<feature type="region of interest" description="Disordered" evidence="1">
    <location>
        <begin position="304"/>
        <end position="327"/>
    </location>
</feature>
<dbReference type="SUPFAM" id="SSF55961">
    <property type="entry name" value="Bet v1-like"/>
    <property type="match status" value="1"/>
</dbReference>
<feature type="compositionally biased region" description="Basic and acidic residues" evidence="1">
    <location>
        <begin position="310"/>
        <end position="327"/>
    </location>
</feature>
<accession>A0A1V0TZH9</accession>
<dbReference type="KEGG" id="sgv:B1H19_32620"/>
<dbReference type="EMBL" id="CP020569">
    <property type="protein sequence ID" value="ARF58297.1"/>
    <property type="molecule type" value="Genomic_DNA"/>
</dbReference>